<protein>
    <submittedName>
        <fullName evidence="1">Uncharacterized protein</fullName>
    </submittedName>
</protein>
<reference evidence="1 2" key="1">
    <citation type="journal article" date="2019" name="J. Gen. Appl. Microbiol.">
        <title>Aerobic degradation of cis-dichloroethene by the marine bacterium Marinobacter salsuginis strain 5N-3.</title>
        <authorList>
            <person name="Inoue Y."/>
            <person name="Fukunaga Y."/>
            <person name="Katsumata H."/>
            <person name="Ohji S."/>
            <person name="Hosoyama A."/>
            <person name="Mori K."/>
            <person name="Ando K."/>
        </authorList>
    </citation>
    <scope>NUCLEOTIDE SEQUENCE [LARGE SCALE GENOMIC DNA]</scope>
    <source>
        <strain evidence="1 2">NBRC 109114</strain>
    </source>
</reference>
<dbReference type="AlphaFoldDB" id="A0A5M3Q1P2"/>
<sequence length="78" mass="9073">MHVLFRNAPVGAIFNGMAFREGGPFVKLNETEYRRYCVTDRAVLRAQPHELDFTVSYSKVCWRTAEKYQLMNKEAGEK</sequence>
<name>A0A5M3Q1P2_9GAMM</name>
<dbReference type="Proteomes" id="UP000387223">
    <property type="component" value="Unassembled WGS sequence"/>
</dbReference>
<proteinExistence type="predicted"/>
<dbReference type="RefSeq" id="WP_136631126.1">
    <property type="nucleotide sequence ID" value="NZ_BGZI01000020.1"/>
</dbReference>
<organism evidence="1 2">
    <name type="scientific">Marinobacter salsuginis</name>
    <dbReference type="NCBI Taxonomy" id="418719"/>
    <lineage>
        <taxon>Bacteria</taxon>
        <taxon>Pseudomonadati</taxon>
        <taxon>Pseudomonadota</taxon>
        <taxon>Gammaproteobacteria</taxon>
        <taxon>Pseudomonadales</taxon>
        <taxon>Marinobacteraceae</taxon>
        <taxon>Marinobacter</taxon>
    </lineage>
</organism>
<evidence type="ECO:0000313" key="2">
    <source>
        <dbReference type="Proteomes" id="UP000387223"/>
    </source>
</evidence>
<gene>
    <name evidence="1" type="ORF">MSSD14B_28320</name>
</gene>
<accession>A0A5M3Q1P2</accession>
<comment type="caution">
    <text evidence="1">The sequence shown here is derived from an EMBL/GenBank/DDBJ whole genome shotgun (WGS) entry which is preliminary data.</text>
</comment>
<evidence type="ECO:0000313" key="1">
    <source>
        <dbReference type="EMBL" id="GBO89164.1"/>
    </source>
</evidence>
<dbReference type="EMBL" id="BGZI01000020">
    <property type="protein sequence ID" value="GBO89164.1"/>
    <property type="molecule type" value="Genomic_DNA"/>
</dbReference>